<evidence type="ECO:0000313" key="3">
    <source>
        <dbReference type="Proteomes" id="UP000008974"/>
    </source>
</evidence>
<dbReference type="OMA" id="YPREAAN"/>
<organism evidence="2 3">
    <name type="scientific">Giardia intestinalis (strain P15)</name>
    <name type="common">Giardia lamblia</name>
    <dbReference type="NCBI Taxonomy" id="658858"/>
    <lineage>
        <taxon>Eukaryota</taxon>
        <taxon>Metamonada</taxon>
        <taxon>Diplomonadida</taxon>
        <taxon>Hexamitidae</taxon>
        <taxon>Giardiinae</taxon>
        <taxon>Giardia</taxon>
    </lineage>
</organism>
<accession>E1F2F6</accession>
<feature type="compositionally biased region" description="Polar residues" evidence="1">
    <location>
        <begin position="138"/>
        <end position="156"/>
    </location>
</feature>
<reference evidence="2 3" key="1">
    <citation type="journal article" date="2010" name="BMC Genomics">
        <title>Genome analysis and comparative genomics of a Giardia intestinalis assemblage E isolate.</title>
        <authorList>
            <person name="Jerlstrom-Hultqvist J."/>
            <person name="Franzen O."/>
            <person name="Ankarklev J."/>
            <person name="Xu F."/>
            <person name="Nohynkova E."/>
            <person name="Andersson J.O."/>
            <person name="Svard S.G."/>
            <person name="Andersson B."/>
        </authorList>
    </citation>
    <scope>NUCLEOTIDE SEQUENCE [LARGE SCALE GENOMIC DNA]</scope>
    <source>
        <strain evidence="2 3">P15</strain>
    </source>
</reference>
<dbReference type="OrthoDB" id="10261909at2759"/>
<feature type="region of interest" description="Disordered" evidence="1">
    <location>
        <begin position="138"/>
        <end position="183"/>
    </location>
</feature>
<dbReference type="AlphaFoldDB" id="E1F2F6"/>
<dbReference type="Proteomes" id="UP000008974">
    <property type="component" value="Unassembled WGS sequence"/>
</dbReference>
<dbReference type="VEuPathDB" id="GiardiaDB:GLP15_3925"/>
<name>E1F2F6_GIAIA</name>
<feature type="compositionally biased region" description="Basic and acidic residues" evidence="1">
    <location>
        <begin position="173"/>
        <end position="183"/>
    </location>
</feature>
<evidence type="ECO:0000313" key="2">
    <source>
        <dbReference type="EMBL" id="EFO63337.1"/>
    </source>
</evidence>
<comment type="caution">
    <text evidence="2">The sequence shown here is derived from an EMBL/GenBank/DDBJ whole genome shotgun (WGS) entry which is preliminary data.</text>
</comment>
<gene>
    <name evidence="2" type="ORF">GLP15_3925</name>
</gene>
<evidence type="ECO:0000256" key="1">
    <source>
        <dbReference type="SAM" id="MobiDB-lite"/>
    </source>
</evidence>
<proteinExistence type="predicted"/>
<dbReference type="EMBL" id="ACVC01000134">
    <property type="protein sequence ID" value="EFO63337.1"/>
    <property type="molecule type" value="Genomic_DNA"/>
</dbReference>
<protein>
    <submittedName>
        <fullName evidence="2">Uncharacterized protein</fullName>
    </submittedName>
</protein>
<sequence length="183" mass="20533">MNFFEFLFQPSNLPLLLQLQFHFMSDSYSDYSDSYTEDAESKSSNLSRSSKQKQTPAFTFADIPAEISLSLGEYCTVILKPGKKQYVVEVATKYPREAANKVQLTFGRHGCSVTQTENSIRSAISQPIPVELPLSNIDQHSNPQEPISLSTSTLPAPTQAHGETVAPEGIRLNPRDFYRRLRD</sequence>